<keyword evidence="2" id="KW-1185">Reference proteome</keyword>
<comment type="caution">
    <text evidence="1">The sequence shown here is derived from an EMBL/GenBank/DDBJ whole genome shotgun (WGS) entry which is preliminary data.</text>
</comment>
<dbReference type="Proteomes" id="UP001431783">
    <property type="component" value="Unassembled WGS sequence"/>
</dbReference>
<accession>A0AAW1V0M5</accession>
<reference evidence="1 2" key="1">
    <citation type="submission" date="2023-03" db="EMBL/GenBank/DDBJ databases">
        <title>Genome insight into feeding habits of ladybird beetles.</title>
        <authorList>
            <person name="Li H.-S."/>
            <person name="Huang Y.-H."/>
            <person name="Pang H."/>
        </authorList>
    </citation>
    <scope>NUCLEOTIDE SEQUENCE [LARGE SCALE GENOMIC DNA]</scope>
    <source>
        <strain evidence="1">SYSU_2023b</strain>
        <tissue evidence="1">Whole body</tissue>
    </source>
</reference>
<sequence length="188" mass="19059">MATWTTRVIGGRPEGSELNTPIGDCVLIFSEAMDFTTMERTEGSGLASGIMALGRTMTFSGSFPSAFSKAPFTGGFAAPFAVPLGGAGLEDVLEVFLVAVLEEDFVAAAGFDAFDVDFAAAVAALAHGAAALVPEFFSAGLELDVALADALSAALGVDAGVFGERAAVADACFFSSSSFPLKVSFSGD</sequence>
<evidence type="ECO:0000313" key="1">
    <source>
        <dbReference type="EMBL" id="KAK9885740.1"/>
    </source>
</evidence>
<organism evidence="1 2">
    <name type="scientific">Henosepilachna vigintioctopunctata</name>
    <dbReference type="NCBI Taxonomy" id="420089"/>
    <lineage>
        <taxon>Eukaryota</taxon>
        <taxon>Metazoa</taxon>
        <taxon>Ecdysozoa</taxon>
        <taxon>Arthropoda</taxon>
        <taxon>Hexapoda</taxon>
        <taxon>Insecta</taxon>
        <taxon>Pterygota</taxon>
        <taxon>Neoptera</taxon>
        <taxon>Endopterygota</taxon>
        <taxon>Coleoptera</taxon>
        <taxon>Polyphaga</taxon>
        <taxon>Cucujiformia</taxon>
        <taxon>Coccinelloidea</taxon>
        <taxon>Coccinellidae</taxon>
        <taxon>Epilachninae</taxon>
        <taxon>Epilachnini</taxon>
        <taxon>Henosepilachna</taxon>
    </lineage>
</organism>
<dbReference type="EMBL" id="JARQZJ010000096">
    <property type="protein sequence ID" value="KAK9885740.1"/>
    <property type="molecule type" value="Genomic_DNA"/>
</dbReference>
<dbReference type="AlphaFoldDB" id="A0AAW1V0M5"/>
<protein>
    <submittedName>
        <fullName evidence="1">Uncharacterized protein</fullName>
    </submittedName>
</protein>
<proteinExistence type="predicted"/>
<gene>
    <name evidence="1" type="ORF">WA026_012506</name>
</gene>
<name>A0AAW1V0M5_9CUCU</name>
<evidence type="ECO:0000313" key="2">
    <source>
        <dbReference type="Proteomes" id="UP001431783"/>
    </source>
</evidence>